<dbReference type="Proteomes" id="UP000499080">
    <property type="component" value="Unassembled WGS sequence"/>
</dbReference>
<name>A0A4Y2RR97_ARAVE</name>
<dbReference type="AlphaFoldDB" id="A0A4Y2RR97"/>
<accession>A0A4Y2RR97</accession>
<reference evidence="1 2" key="1">
    <citation type="journal article" date="2019" name="Sci. Rep.">
        <title>Orb-weaving spider Araneus ventricosus genome elucidates the spidroin gene catalogue.</title>
        <authorList>
            <person name="Kono N."/>
            <person name="Nakamura H."/>
            <person name="Ohtoshi R."/>
            <person name="Moran D.A.P."/>
            <person name="Shinohara A."/>
            <person name="Yoshida Y."/>
            <person name="Fujiwara M."/>
            <person name="Mori M."/>
            <person name="Tomita M."/>
            <person name="Arakawa K."/>
        </authorList>
    </citation>
    <scope>NUCLEOTIDE SEQUENCE [LARGE SCALE GENOMIC DNA]</scope>
</reference>
<evidence type="ECO:0000313" key="1">
    <source>
        <dbReference type="EMBL" id="GBN77425.1"/>
    </source>
</evidence>
<proteinExistence type="predicted"/>
<keyword evidence="2" id="KW-1185">Reference proteome</keyword>
<dbReference type="EMBL" id="BGPR01146377">
    <property type="protein sequence ID" value="GBN77425.1"/>
    <property type="molecule type" value="Genomic_DNA"/>
</dbReference>
<comment type="caution">
    <text evidence="1">The sequence shown here is derived from an EMBL/GenBank/DDBJ whole genome shotgun (WGS) entry which is preliminary data.</text>
</comment>
<evidence type="ECO:0000313" key="2">
    <source>
        <dbReference type="Proteomes" id="UP000499080"/>
    </source>
</evidence>
<organism evidence="1 2">
    <name type="scientific">Araneus ventricosus</name>
    <name type="common">Orbweaver spider</name>
    <name type="synonym">Epeira ventricosa</name>
    <dbReference type="NCBI Taxonomy" id="182803"/>
    <lineage>
        <taxon>Eukaryota</taxon>
        <taxon>Metazoa</taxon>
        <taxon>Ecdysozoa</taxon>
        <taxon>Arthropoda</taxon>
        <taxon>Chelicerata</taxon>
        <taxon>Arachnida</taxon>
        <taxon>Araneae</taxon>
        <taxon>Araneomorphae</taxon>
        <taxon>Entelegynae</taxon>
        <taxon>Araneoidea</taxon>
        <taxon>Araneidae</taxon>
        <taxon>Araneus</taxon>
    </lineage>
</organism>
<sequence>MNLTIPRILCLETRLLATLFRHSCSKFGTGFLICQESQCQTSNKDAPVPWNYFIHHKSPDVSRMEGQHDMDTIPAASTEATPTRQSVVCNSHKIGRETRYLCKF</sequence>
<gene>
    <name evidence="1" type="ORF">AVEN_62492_1</name>
</gene>
<protein>
    <submittedName>
        <fullName evidence="1">Uncharacterized protein</fullName>
    </submittedName>
</protein>